<reference evidence="1" key="2">
    <citation type="journal article" date="2015" name="Fish Shellfish Immunol.">
        <title>Early steps in the European eel (Anguilla anguilla)-Vibrio vulnificus interaction in the gills: Role of the RtxA13 toxin.</title>
        <authorList>
            <person name="Callol A."/>
            <person name="Pajuelo D."/>
            <person name="Ebbesson L."/>
            <person name="Teles M."/>
            <person name="MacKenzie S."/>
            <person name="Amaro C."/>
        </authorList>
    </citation>
    <scope>NUCLEOTIDE SEQUENCE</scope>
</reference>
<protein>
    <submittedName>
        <fullName evidence="1">Uncharacterized protein</fullName>
    </submittedName>
</protein>
<dbReference type="EMBL" id="GBXM01103291">
    <property type="protein sequence ID" value="JAH05286.1"/>
    <property type="molecule type" value="Transcribed_RNA"/>
</dbReference>
<name>A0A0E9PKZ3_ANGAN</name>
<proteinExistence type="predicted"/>
<reference evidence="1" key="1">
    <citation type="submission" date="2014-11" db="EMBL/GenBank/DDBJ databases">
        <authorList>
            <person name="Amaro Gonzalez C."/>
        </authorList>
    </citation>
    <scope>NUCLEOTIDE SEQUENCE</scope>
</reference>
<accession>A0A0E9PKZ3</accession>
<organism evidence="1">
    <name type="scientific">Anguilla anguilla</name>
    <name type="common">European freshwater eel</name>
    <name type="synonym">Muraena anguilla</name>
    <dbReference type="NCBI Taxonomy" id="7936"/>
    <lineage>
        <taxon>Eukaryota</taxon>
        <taxon>Metazoa</taxon>
        <taxon>Chordata</taxon>
        <taxon>Craniata</taxon>
        <taxon>Vertebrata</taxon>
        <taxon>Euteleostomi</taxon>
        <taxon>Actinopterygii</taxon>
        <taxon>Neopterygii</taxon>
        <taxon>Teleostei</taxon>
        <taxon>Anguilliformes</taxon>
        <taxon>Anguillidae</taxon>
        <taxon>Anguilla</taxon>
    </lineage>
</organism>
<evidence type="ECO:0000313" key="1">
    <source>
        <dbReference type="EMBL" id="JAH05286.1"/>
    </source>
</evidence>
<sequence>MYTEGPLIDHL</sequence>